<evidence type="ECO:0000313" key="7">
    <source>
        <dbReference type="EMBL" id="MBG6084412.1"/>
    </source>
</evidence>
<dbReference type="AlphaFoldDB" id="A0A931D8K3"/>
<dbReference type="PANTHER" id="PTHR30055">
    <property type="entry name" value="HTH-TYPE TRANSCRIPTIONAL REGULATOR RUTR"/>
    <property type="match status" value="1"/>
</dbReference>
<organism evidence="7 8">
    <name type="scientific">Zhihengliuella flava</name>
    <dbReference type="NCBI Taxonomy" id="1285193"/>
    <lineage>
        <taxon>Bacteria</taxon>
        <taxon>Bacillati</taxon>
        <taxon>Actinomycetota</taxon>
        <taxon>Actinomycetes</taxon>
        <taxon>Micrococcales</taxon>
        <taxon>Micrococcaceae</taxon>
        <taxon>Zhihengliuella</taxon>
    </lineage>
</organism>
<dbReference type="SUPFAM" id="SSF46689">
    <property type="entry name" value="Homeodomain-like"/>
    <property type="match status" value="1"/>
</dbReference>
<dbReference type="InterPro" id="IPR050109">
    <property type="entry name" value="HTH-type_TetR-like_transc_reg"/>
</dbReference>
<dbReference type="InterPro" id="IPR036271">
    <property type="entry name" value="Tet_transcr_reg_TetR-rel_C_sf"/>
</dbReference>
<evidence type="ECO:0000256" key="4">
    <source>
        <dbReference type="ARBA" id="ARBA00023163"/>
    </source>
</evidence>
<evidence type="ECO:0000313" key="8">
    <source>
        <dbReference type="Proteomes" id="UP000625033"/>
    </source>
</evidence>
<comment type="caution">
    <text evidence="7">The sequence shown here is derived from an EMBL/GenBank/DDBJ whole genome shotgun (WGS) entry which is preliminary data.</text>
</comment>
<keyword evidence="3 5" id="KW-0238">DNA-binding</keyword>
<dbReference type="SUPFAM" id="SSF48498">
    <property type="entry name" value="Tetracyclin repressor-like, C-terminal domain"/>
    <property type="match status" value="1"/>
</dbReference>
<dbReference type="GO" id="GO:0003700">
    <property type="term" value="F:DNA-binding transcription factor activity"/>
    <property type="evidence" value="ECO:0007669"/>
    <property type="project" value="TreeGrafter"/>
</dbReference>
<evidence type="ECO:0000256" key="5">
    <source>
        <dbReference type="PROSITE-ProRule" id="PRU00335"/>
    </source>
</evidence>
<accession>A0A931D8K3</accession>
<dbReference type="Pfam" id="PF13977">
    <property type="entry name" value="TetR_C_6"/>
    <property type="match status" value="1"/>
</dbReference>
<gene>
    <name evidence="7" type="ORF">IW252_001179</name>
</gene>
<dbReference type="InterPro" id="IPR001647">
    <property type="entry name" value="HTH_TetR"/>
</dbReference>
<dbReference type="Proteomes" id="UP000625033">
    <property type="component" value="Unassembled WGS sequence"/>
</dbReference>
<name>A0A931D8K3_9MICC</name>
<feature type="domain" description="HTH tetR-type" evidence="6">
    <location>
        <begin position="7"/>
        <end position="67"/>
    </location>
</feature>
<dbReference type="InterPro" id="IPR039538">
    <property type="entry name" value="BetI_C"/>
</dbReference>
<dbReference type="EMBL" id="JADOTZ010000001">
    <property type="protein sequence ID" value="MBG6084412.1"/>
    <property type="molecule type" value="Genomic_DNA"/>
</dbReference>
<keyword evidence="4" id="KW-0804">Transcription</keyword>
<evidence type="ECO:0000259" key="6">
    <source>
        <dbReference type="PROSITE" id="PS50977"/>
    </source>
</evidence>
<keyword evidence="1" id="KW-0678">Repressor</keyword>
<dbReference type="InterPro" id="IPR009057">
    <property type="entry name" value="Homeodomain-like_sf"/>
</dbReference>
<sequence length="206" mass="23090">MGRVSAADRSQQFVEAAARVIAREGVTAATTRRIAQEADAPLAALHYCFRSKDDLLLEVYHHLSRDYVRQLDPLPAEAGLHEAVSLHMRRIWKRMLASPHEQITTFELLLRGQRITDEKEREAALAVNRQMYDAWISSTASIFDAGARHSGITPATDTTVAARFAVAGIDGISIQHFSDPDEERSWQMIDELIESLQALLRPRDDA</sequence>
<feature type="DNA-binding region" description="H-T-H motif" evidence="5">
    <location>
        <begin position="30"/>
        <end position="49"/>
    </location>
</feature>
<protein>
    <submittedName>
        <fullName evidence="7">AcrR family transcriptional regulator</fullName>
    </submittedName>
</protein>
<keyword evidence="2" id="KW-0805">Transcription regulation</keyword>
<dbReference type="PANTHER" id="PTHR30055:SF226">
    <property type="entry name" value="HTH-TYPE TRANSCRIPTIONAL REGULATOR PKSA"/>
    <property type="match status" value="1"/>
</dbReference>
<evidence type="ECO:0000256" key="3">
    <source>
        <dbReference type="ARBA" id="ARBA00023125"/>
    </source>
</evidence>
<reference evidence="7" key="1">
    <citation type="submission" date="2020-11" db="EMBL/GenBank/DDBJ databases">
        <title>Sequencing the genomes of 1000 actinobacteria strains.</title>
        <authorList>
            <person name="Klenk H.-P."/>
        </authorList>
    </citation>
    <scope>NUCLEOTIDE SEQUENCE</scope>
    <source>
        <strain evidence="7">DSM 26152</strain>
    </source>
</reference>
<keyword evidence="8" id="KW-1185">Reference proteome</keyword>
<dbReference type="GO" id="GO:0000976">
    <property type="term" value="F:transcription cis-regulatory region binding"/>
    <property type="evidence" value="ECO:0007669"/>
    <property type="project" value="TreeGrafter"/>
</dbReference>
<evidence type="ECO:0000256" key="2">
    <source>
        <dbReference type="ARBA" id="ARBA00023015"/>
    </source>
</evidence>
<proteinExistence type="predicted"/>
<dbReference type="PROSITE" id="PS50977">
    <property type="entry name" value="HTH_TETR_2"/>
    <property type="match status" value="1"/>
</dbReference>
<dbReference type="RefSeq" id="WP_196835724.1">
    <property type="nucleotide sequence ID" value="NZ_JADOTZ010000001.1"/>
</dbReference>
<evidence type="ECO:0000256" key="1">
    <source>
        <dbReference type="ARBA" id="ARBA00022491"/>
    </source>
</evidence>
<dbReference type="Gene3D" id="1.10.357.10">
    <property type="entry name" value="Tetracycline Repressor, domain 2"/>
    <property type="match status" value="1"/>
</dbReference>
<dbReference type="Pfam" id="PF00440">
    <property type="entry name" value="TetR_N"/>
    <property type="match status" value="1"/>
</dbReference>